<sequence length="108" mass="12602">IFWNCDCNLINLIYFLIVQLDSQYVRGKRVSSTSAEGISTPKLASLFSVLVSKLQMNLCWMVYVNYLLSISSLHFSLFEIVSEYTFLLKKHRLVLQLFVDFEDRHVSN</sequence>
<organism evidence="1 2">
    <name type="scientific">Diploptera punctata</name>
    <name type="common">Pacific beetle cockroach</name>
    <dbReference type="NCBI Taxonomy" id="6984"/>
    <lineage>
        <taxon>Eukaryota</taxon>
        <taxon>Metazoa</taxon>
        <taxon>Ecdysozoa</taxon>
        <taxon>Arthropoda</taxon>
        <taxon>Hexapoda</taxon>
        <taxon>Insecta</taxon>
        <taxon>Pterygota</taxon>
        <taxon>Neoptera</taxon>
        <taxon>Polyneoptera</taxon>
        <taxon>Dictyoptera</taxon>
        <taxon>Blattodea</taxon>
        <taxon>Blaberoidea</taxon>
        <taxon>Blaberidae</taxon>
        <taxon>Diplopterinae</taxon>
        <taxon>Diploptera</taxon>
    </lineage>
</organism>
<proteinExistence type="predicted"/>
<accession>A0AAD7ZJR6</accession>
<keyword evidence="2" id="KW-1185">Reference proteome</keyword>
<dbReference type="EMBL" id="JASPKZ010008005">
    <property type="protein sequence ID" value="KAJ9581153.1"/>
    <property type="molecule type" value="Genomic_DNA"/>
</dbReference>
<name>A0AAD7ZJR6_DIPPU</name>
<reference evidence="1" key="2">
    <citation type="submission" date="2023-05" db="EMBL/GenBank/DDBJ databases">
        <authorList>
            <person name="Fouks B."/>
        </authorList>
    </citation>
    <scope>NUCLEOTIDE SEQUENCE</scope>
    <source>
        <strain evidence="1">Stay&amp;Tobe</strain>
        <tissue evidence="1">Testes</tissue>
    </source>
</reference>
<gene>
    <name evidence="1" type="ORF">L9F63_023673</name>
</gene>
<evidence type="ECO:0000313" key="2">
    <source>
        <dbReference type="Proteomes" id="UP001233999"/>
    </source>
</evidence>
<protein>
    <submittedName>
        <fullName evidence="1">Uncharacterized protein</fullName>
    </submittedName>
</protein>
<dbReference type="AlphaFoldDB" id="A0AAD7ZJR6"/>
<reference evidence="1" key="1">
    <citation type="journal article" date="2023" name="IScience">
        <title>Live-bearing cockroach genome reveals convergent evolutionary mechanisms linked to viviparity in insects and beyond.</title>
        <authorList>
            <person name="Fouks B."/>
            <person name="Harrison M.C."/>
            <person name="Mikhailova A.A."/>
            <person name="Marchal E."/>
            <person name="English S."/>
            <person name="Carruthers M."/>
            <person name="Jennings E.C."/>
            <person name="Chiamaka E.L."/>
            <person name="Frigard R.A."/>
            <person name="Pippel M."/>
            <person name="Attardo G.M."/>
            <person name="Benoit J.B."/>
            <person name="Bornberg-Bauer E."/>
            <person name="Tobe S.S."/>
        </authorList>
    </citation>
    <scope>NUCLEOTIDE SEQUENCE</scope>
    <source>
        <strain evidence="1">Stay&amp;Tobe</strain>
    </source>
</reference>
<feature type="non-terminal residue" evidence="1">
    <location>
        <position position="1"/>
    </location>
</feature>
<feature type="non-terminal residue" evidence="1">
    <location>
        <position position="108"/>
    </location>
</feature>
<comment type="caution">
    <text evidence="1">The sequence shown here is derived from an EMBL/GenBank/DDBJ whole genome shotgun (WGS) entry which is preliminary data.</text>
</comment>
<evidence type="ECO:0000313" key="1">
    <source>
        <dbReference type="EMBL" id="KAJ9581153.1"/>
    </source>
</evidence>
<dbReference type="Proteomes" id="UP001233999">
    <property type="component" value="Unassembled WGS sequence"/>
</dbReference>